<reference evidence="2 3" key="1">
    <citation type="submission" date="2019-03" db="EMBL/GenBank/DDBJ databases">
        <title>Genome Sequencing and Assembly of Various Microbes Isolated from Partially Reclaimed Soil and Acid Mine Drainage (AMD) Site.</title>
        <authorList>
            <person name="Steinbock B."/>
            <person name="Bechtold R."/>
            <person name="Sevigny J.L."/>
            <person name="Thomas D."/>
            <person name="Cuthill L.R."/>
            <person name="Aveiro Johannsen E.J."/>
            <person name="Thomas K."/>
            <person name="Ghosh A."/>
        </authorList>
    </citation>
    <scope>NUCLEOTIDE SEQUENCE [LARGE SCALE GENOMIC DNA]</scope>
    <source>
        <strain evidence="2 3">S-A3</strain>
    </source>
</reference>
<comment type="caution">
    <text evidence="2">The sequence shown here is derived from an EMBL/GenBank/DDBJ whole genome shotgun (WGS) entry which is preliminary data.</text>
</comment>
<dbReference type="Pfam" id="PF04480">
    <property type="entry name" value="DUF559"/>
    <property type="match status" value="1"/>
</dbReference>
<dbReference type="SUPFAM" id="SSF52980">
    <property type="entry name" value="Restriction endonuclease-like"/>
    <property type="match status" value="1"/>
</dbReference>
<dbReference type="InterPro" id="IPR007569">
    <property type="entry name" value="DUF559"/>
</dbReference>
<evidence type="ECO:0000313" key="3">
    <source>
        <dbReference type="Proteomes" id="UP000295163"/>
    </source>
</evidence>
<feature type="domain" description="DUF559" evidence="1">
    <location>
        <begin position="265"/>
        <end position="336"/>
    </location>
</feature>
<dbReference type="AlphaFoldDB" id="A0A4R5Y2D4"/>
<gene>
    <name evidence="2" type="ORF">E2R59_16570</name>
</gene>
<protein>
    <submittedName>
        <fullName evidence="2">DUF559 domain-containing protein</fullName>
    </submittedName>
</protein>
<dbReference type="Proteomes" id="UP000295163">
    <property type="component" value="Unassembled WGS sequence"/>
</dbReference>
<sequence>MRPQWGLGEHRIRTPPFPAAGSVRILVPGGGGTSPPGRRRTYHGVMTEPMSLHQLHDTGFSGREIRRRLRDGDLHRVHPGYFTASDAYLRLRPEEQALLRHRALSRAASVPPIFCLASAALVHGLDLRRVPARLHTLTRPGQGTHNGYAGIVRHQEPLPASDIVTVGGLRATAGERTLLDCARLLPFTDAVVLADQAHRFGLTRARLEQRLPEWAGRRGVRRARRVLDAMDARSESVGETLTRLMLAESVLPAPELQWVIVGRTGTYRADFAWPEQWLVLEFDGESKYSDSPATVIRSERRREVEIQELGWTVIRVGWHDVVRTPAATVDRISAALRRTATPR</sequence>
<organism evidence="2 3">
    <name type="scientific">Kocuria rosea</name>
    <name type="common">Deinococcus erythromyxa</name>
    <name type="synonym">Micrococcus rubens</name>
    <dbReference type="NCBI Taxonomy" id="1275"/>
    <lineage>
        <taxon>Bacteria</taxon>
        <taxon>Bacillati</taxon>
        <taxon>Actinomycetota</taxon>
        <taxon>Actinomycetes</taxon>
        <taxon>Micrococcales</taxon>
        <taxon>Micrococcaceae</taxon>
        <taxon>Kocuria</taxon>
    </lineage>
</organism>
<evidence type="ECO:0000259" key="1">
    <source>
        <dbReference type="Pfam" id="PF04480"/>
    </source>
</evidence>
<evidence type="ECO:0000313" key="2">
    <source>
        <dbReference type="EMBL" id="TDL38524.1"/>
    </source>
</evidence>
<dbReference type="EMBL" id="SMZT01000010">
    <property type="protein sequence ID" value="TDL38524.1"/>
    <property type="molecule type" value="Genomic_DNA"/>
</dbReference>
<proteinExistence type="predicted"/>
<dbReference type="InterPro" id="IPR011335">
    <property type="entry name" value="Restrct_endonuc-II-like"/>
</dbReference>
<name>A0A4R5Y2D4_KOCRO</name>
<dbReference type="Gene3D" id="3.40.960.10">
    <property type="entry name" value="VSR Endonuclease"/>
    <property type="match status" value="1"/>
</dbReference>
<accession>A0A4R5Y2D4</accession>